<reference evidence="3" key="1">
    <citation type="submission" date="2010-08" db="EMBL/GenBank/DDBJ databases">
        <authorList>
            <consortium name="Caenorhabditis japonica Sequencing Consortium"/>
            <person name="Wilson R.K."/>
        </authorList>
    </citation>
    <scope>NUCLEOTIDE SEQUENCE [LARGE SCALE GENOMIC DNA]</scope>
    <source>
        <strain evidence="3">DF5081</strain>
    </source>
</reference>
<feature type="region of interest" description="Disordered" evidence="1">
    <location>
        <begin position="273"/>
        <end position="308"/>
    </location>
</feature>
<sequence length="308" mass="34907">MEMVCDLKKMIGARVDAKVPINPTMYSNKPMHHRKLHRHHPMKLPSACHRPFGTIMLVQGNCLPQLPKEESYLQACHSSRATSPNGSIRTNTVVINRQRESSKMLSSMAEPYECNLKSGSDVTLISHQDCIKLQKPSLHTTKGTLRSVNNKTIKDHSTVDLMFLNVPEPPTQQQRLNAVHSSRLEPSRARTISTARLQLPPNAKPFYRKTCSMSSAAITLIKEEREHRQHRHQGRTSIEYNNEMCKHQSSPTSMDSVAANQHQTTVLSTAAFEGPDVPRKPTRHRRKAARLNRETEHRTSNCVNFSLD</sequence>
<reference evidence="2" key="2">
    <citation type="submission" date="2022-06" db="UniProtKB">
        <authorList>
            <consortium name="EnsemblMetazoa"/>
        </authorList>
    </citation>
    <scope>IDENTIFICATION</scope>
    <source>
        <strain evidence="2">DF5081</strain>
    </source>
</reference>
<name>A0A8R1I8M4_CAEJA</name>
<accession>A0A8R1I8M4</accession>
<dbReference type="Proteomes" id="UP000005237">
    <property type="component" value="Unassembled WGS sequence"/>
</dbReference>
<feature type="compositionally biased region" description="Basic residues" evidence="1">
    <location>
        <begin position="280"/>
        <end position="290"/>
    </location>
</feature>
<evidence type="ECO:0000256" key="1">
    <source>
        <dbReference type="SAM" id="MobiDB-lite"/>
    </source>
</evidence>
<protein>
    <submittedName>
        <fullName evidence="2">Uncharacterized protein</fullName>
    </submittedName>
</protein>
<evidence type="ECO:0000313" key="2">
    <source>
        <dbReference type="EnsemblMetazoa" id="CJA17317a.1"/>
    </source>
</evidence>
<keyword evidence="3" id="KW-1185">Reference proteome</keyword>
<dbReference type="AlphaFoldDB" id="A0A8R1I8M4"/>
<organism evidence="2 3">
    <name type="scientific">Caenorhabditis japonica</name>
    <dbReference type="NCBI Taxonomy" id="281687"/>
    <lineage>
        <taxon>Eukaryota</taxon>
        <taxon>Metazoa</taxon>
        <taxon>Ecdysozoa</taxon>
        <taxon>Nematoda</taxon>
        <taxon>Chromadorea</taxon>
        <taxon>Rhabditida</taxon>
        <taxon>Rhabditina</taxon>
        <taxon>Rhabditomorpha</taxon>
        <taxon>Rhabditoidea</taxon>
        <taxon>Rhabditidae</taxon>
        <taxon>Peloderinae</taxon>
        <taxon>Caenorhabditis</taxon>
    </lineage>
</organism>
<evidence type="ECO:0000313" key="3">
    <source>
        <dbReference type="Proteomes" id="UP000005237"/>
    </source>
</evidence>
<proteinExistence type="predicted"/>
<dbReference type="EnsemblMetazoa" id="CJA17317a.1">
    <property type="protein sequence ID" value="CJA17317a.1"/>
    <property type="gene ID" value="WBGene00136522"/>
</dbReference>